<feature type="transmembrane region" description="Helical" evidence="7">
    <location>
        <begin position="549"/>
        <end position="573"/>
    </location>
</feature>
<name>A0A0G4GIX8_9ALVE</name>
<feature type="transmembrane region" description="Helical" evidence="7">
    <location>
        <begin position="593"/>
        <end position="611"/>
    </location>
</feature>
<evidence type="ECO:0000313" key="9">
    <source>
        <dbReference type="EMBL" id="CEM29792.1"/>
    </source>
</evidence>
<protein>
    <recommendedName>
        <fullName evidence="8">Ion transport domain-containing protein</fullName>
    </recommendedName>
</protein>
<feature type="domain" description="Ion transport" evidence="8">
    <location>
        <begin position="519"/>
        <end position="734"/>
    </location>
</feature>
<feature type="transmembrane region" description="Helical" evidence="7">
    <location>
        <begin position="700"/>
        <end position="725"/>
    </location>
</feature>
<dbReference type="PhylomeDB" id="A0A0G4GIX8"/>
<organism evidence="9">
    <name type="scientific">Chromera velia CCMP2878</name>
    <dbReference type="NCBI Taxonomy" id="1169474"/>
    <lineage>
        <taxon>Eukaryota</taxon>
        <taxon>Sar</taxon>
        <taxon>Alveolata</taxon>
        <taxon>Colpodellida</taxon>
        <taxon>Chromeraceae</taxon>
        <taxon>Chromera</taxon>
    </lineage>
</organism>
<feature type="transmembrane region" description="Helical" evidence="7">
    <location>
        <begin position="518"/>
        <end position="537"/>
    </location>
</feature>
<dbReference type="GO" id="GO:0005886">
    <property type="term" value="C:plasma membrane"/>
    <property type="evidence" value="ECO:0007669"/>
    <property type="project" value="TreeGrafter"/>
</dbReference>
<feature type="compositionally biased region" description="Gly residues" evidence="6">
    <location>
        <begin position="826"/>
        <end position="840"/>
    </location>
</feature>
<dbReference type="GO" id="GO:0005216">
    <property type="term" value="F:monoatomic ion channel activity"/>
    <property type="evidence" value="ECO:0007669"/>
    <property type="project" value="InterPro"/>
</dbReference>
<dbReference type="AlphaFoldDB" id="A0A0G4GIX8"/>
<dbReference type="PANTHER" id="PTHR10582">
    <property type="entry name" value="TRANSIENT RECEPTOR POTENTIAL ION CHANNEL PROTEIN"/>
    <property type="match status" value="1"/>
</dbReference>
<dbReference type="VEuPathDB" id="CryptoDB:Cvel_22099"/>
<dbReference type="EMBL" id="CDMZ01001258">
    <property type="protein sequence ID" value="CEM29792.1"/>
    <property type="molecule type" value="Genomic_DNA"/>
</dbReference>
<evidence type="ECO:0000256" key="7">
    <source>
        <dbReference type="SAM" id="Phobius"/>
    </source>
</evidence>
<comment type="subcellular location">
    <subcellularLocation>
        <location evidence="1">Membrane</location>
        <topology evidence="1">Multi-pass membrane protein</topology>
    </subcellularLocation>
</comment>
<feature type="transmembrane region" description="Helical" evidence="7">
    <location>
        <begin position="631"/>
        <end position="656"/>
    </location>
</feature>
<evidence type="ECO:0000256" key="5">
    <source>
        <dbReference type="ARBA" id="ARBA00023136"/>
    </source>
</evidence>
<dbReference type="GO" id="GO:0098703">
    <property type="term" value="P:calcium ion import across plasma membrane"/>
    <property type="evidence" value="ECO:0007669"/>
    <property type="project" value="TreeGrafter"/>
</dbReference>
<evidence type="ECO:0000259" key="8">
    <source>
        <dbReference type="Pfam" id="PF00520"/>
    </source>
</evidence>
<keyword evidence="4 7" id="KW-1133">Transmembrane helix</keyword>
<evidence type="ECO:0000256" key="1">
    <source>
        <dbReference type="ARBA" id="ARBA00004141"/>
    </source>
</evidence>
<sequence length="840" mass="92465">MLDGDTCRPLWILGDSTAGPPLEMIRDQGFSPCGTYLAIAHGKLNSPEVTVLAAETGQQVWRLSERVNKDMPGQMILALAFSPDGTRIAVGGAGQEVPEQEVALERAIAEDEDDVMTDANVYVYKVENGSVESKHAHGLRLRSLCWSPDSSVLALGGDGVKGVALVDPAESGSTVLRLKAYKQVCFSLTFSNDGTQLACGFNNDEGPKGGGLLHIAIAGLKHKQSAFTVADVHRIIEANPVACLAAIGSMDEPIDEPQTPLHQAIERGWQSIFSKMFEVLATVNPNSTTLPPYSHKMLQIQRAGIQSTAQLLIEEYPRYQSVAVLCLSLLMSDPPGCLRGIPKGAHDYALTVKDKAALTDETWEELVDEDPRDAQFQLEPLTTYKPPESNPFEVSVEAAKCRPHILEKDLWAGSEYKLRVITFPSRGLQDAIMASREAALVFHPLFTSTVRAKWIFFGQKYAFVEVILMAFFLCSFIAWGSLAHGCPPSHPTEEQDVSQERTYLICTTTNTDELSHLISLYVMWWTITLLMCGFYAFKELREGVSLAYFTDAFNIIDMFNLLLTVALLITDAASRFPAFSANDIDAATAQAEWPVVYLLSLSLLLHFVRLIDKYRAFKIFGTYIRALLQIFADMFGFIFLLLTLNAAFAIVFYWLFNADAADEDRGHPGGLDLEMSFLKSFTVGVLGEFGFDDLAGFPRFLVVIVIILWVVINIVMLNSLIALVSESWANITGERELNSRIERGTILNNIEAFWYRKAAPQFLFVAERGEPELLAEETQGESPEESEGLVGTMQRDTLKALIEEILAPLKSEISSLQKNRTVWGSPGPGGEGGGAPASSI</sequence>
<dbReference type="PANTHER" id="PTHR10582:SF2">
    <property type="entry name" value="INACTIVE"/>
    <property type="match status" value="1"/>
</dbReference>
<dbReference type="InterPro" id="IPR015943">
    <property type="entry name" value="WD40/YVTN_repeat-like_dom_sf"/>
</dbReference>
<accession>A0A0G4GIX8</accession>
<keyword evidence="3" id="KW-0677">Repeat</keyword>
<dbReference type="InterPro" id="IPR024862">
    <property type="entry name" value="TRPV"/>
</dbReference>
<reference evidence="9" key="1">
    <citation type="submission" date="2014-11" db="EMBL/GenBank/DDBJ databases">
        <authorList>
            <person name="Otto D Thomas"/>
            <person name="Naeem Raeece"/>
        </authorList>
    </citation>
    <scope>NUCLEOTIDE SEQUENCE</scope>
</reference>
<feature type="region of interest" description="Disordered" evidence="6">
    <location>
        <begin position="817"/>
        <end position="840"/>
    </location>
</feature>
<dbReference type="InterPro" id="IPR005821">
    <property type="entry name" value="Ion_trans_dom"/>
</dbReference>
<feature type="transmembrane region" description="Helical" evidence="7">
    <location>
        <begin position="461"/>
        <end position="482"/>
    </location>
</feature>
<dbReference type="SUPFAM" id="SSF50998">
    <property type="entry name" value="Quinoprotein alcohol dehydrogenase-like"/>
    <property type="match status" value="1"/>
</dbReference>
<evidence type="ECO:0000256" key="4">
    <source>
        <dbReference type="ARBA" id="ARBA00022989"/>
    </source>
</evidence>
<dbReference type="Pfam" id="PF00520">
    <property type="entry name" value="Ion_trans"/>
    <property type="match status" value="1"/>
</dbReference>
<evidence type="ECO:0000256" key="2">
    <source>
        <dbReference type="ARBA" id="ARBA00022692"/>
    </source>
</evidence>
<keyword evidence="2 7" id="KW-0812">Transmembrane</keyword>
<proteinExistence type="predicted"/>
<dbReference type="InterPro" id="IPR011047">
    <property type="entry name" value="Quinoprotein_ADH-like_sf"/>
</dbReference>
<gene>
    <name evidence="9" type="ORF">Cvel_22099</name>
</gene>
<evidence type="ECO:0000256" key="6">
    <source>
        <dbReference type="SAM" id="MobiDB-lite"/>
    </source>
</evidence>
<dbReference type="Gene3D" id="2.130.10.10">
    <property type="entry name" value="YVTN repeat-like/Quinoprotein amine dehydrogenase"/>
    <property type="match status" value="2"/>
</dbReference>
<evidence type="ECO:0000256" key="3">
    <source>
        <dbReference type="ARBA" id="ARBA00022737"/>
    </source>
</evidence>
<keyword evidence="5 7" id="KW-0472">Membrane</keyword>